<accession>A0A857J062</accession>
<evidence type="ECO:0000313" key="2">
    <source>
        <dbReference type="EMBL" id="QHI96663.1"/>
    </source>
</evidence>
<feature type="domain" description="Amidohydrolase-related" evidence="1">
    <location>
        <begin position="21"/>
        <end position="282"/>
    </location>
</feature>
<protein>
    <submittedName>
        <fullName evidence="2">Amidohydrolase family protein</fullName>
    </submittedName>
</protein>
<dbReference type="Proteomes" id="UP000464787">
    <property type="component" value="Chromosome"/>
</dbReference>
<dbReference type="EMBL" id="CP047650">
    <property type="protein sequence ID" value="QHI96663.1"/>
    <property type="molecule type" value="Genomic_DNA"/>
</dbReference>
<evidence type="ECO:0000313" key="3">
    <source>
        <dbReference type="Proteomes" id="UP000464787"/>
    </source>
</evidence>
<name>A0A857J062_9BURK</name>
<dbReference type="PANTHER" id="PTHR35563">
    <property type="entry name" value="BARREL METAL-DEPENDENT HYDROLASE, PUTATIVE (AFU_ORTHOLOGUE AFUA_1G16240)-RELATED"/>
    <property type="match status" value="1"/>
</dbReference>
<evidence type="ECO:0000259" key="1">
    <source>
        <dbReference type="Pfam" id="PF04909"/>
    </source>
</evidence>
<dbReference type="AlphaFoldDB" id="A0A857J062"/>
<dbReference type="InterPro" id="IPR052358">
    <property type="entry name" value="Aro_Compnd_Degr_Hydrolases"/>
</dbReference>
<sequence length="282" mass="30684">MSIPHTLGTAAPRFAVPADACDSHIHIYDRRFASLGDPARALADATAGDYRRLQQRMGSSRSVVVTPTVYGTDNAVTLDAIQQLGVQRTRGVAVLHPDVDDATLQALDAGGVRGIRFTLFDPATAVTSFDMIAPLARRIAPLGWHVQLHFRGDQIVEQQALIESLPCPMVFDHMARLPHPQGAAHPAFDIVGRLLDAGRAWVKLSGAYLDAGEPDSRAGVVRAWVKRAPERLVWGSDWPHPTEQKKGVPDDAALLDRWAEAVGDEALCRRILVENPAVLYGF</sequence>
<dbReference type="InterPro" id="IPR032466">
    <property type="entry name" value="Metal_Hydrolase"/>
</dbReference>
<keyword evidence="2" id="KW-0378">Hydrolase</keyword>
<dbReference type="GO" id="GO:0016787">
    <property type="term" value="F:hydrolase activity"/>
    <property type="evidence" value="ECO:0007669"/>
    <property type="project" value="UniProtKB-KW"/>
</dbReference>
<dbReference type="KEGG" id="xyk:GT347_00835"/>
<dbReference type="SUPFAM" id="SSF51556">
    <property type="entry name" value="Metallo-dependent hydrolases"/>
    <property type="match status" value="1"/>
</dbReference>
<dbReference type="RefSeq" id="WP_160550181.1">
    <property type="nucleotide sequence ID" value="NZ_CP047650.1"/>
</dbReference>
<gene>
    <name evidence="2" type="ORF">GT347_00835</name>
</gene>
<reference evidence="2 3" key="1">
    <citation type="submission" date="2020-01" db="EMBL/GenBank/DDBJ databases">
        <title>Genome sequencing of strain KACC 21265.</title>
        <authorList>
            <person name="Heo J."/>
            <person name="Kim S.-J."/>
            <person name="Kim J.-S."/>
            <person name="Hong S.-B."/>
            <person name="Kwon S.-W."/>
        </authorList>
    </citation>
    <scope>NUCLEOTIDE SEQUENCE [LARGE SCALE GENOMIC DNA]</scope>
    <source>
        <strain evidence="2 3">KACC 21265</strain>
    </source>
</reference>
<dbReference type="Pfam" id="PF04909">
    <property type="entry name" value="Amidohydro_2"/>
    <property type="match status" value="1"/>
</dbReference>
<keyword evidence="3" id="KW-1185">Reference proteome</keyword>
<organism evidence="2 3">
    <name type="scientific">Xylophilus rhododendri</name>
    <dbReference type="NCBI Taxonomy" id="2697032"/>
    <lineage>
        <taxon>Bacteria</taxon>
        <taxon>Pseudomonadati</taxon>
        <taxon>Pseudomonadota</taxon>
        <taxon>Betaproteobacteria</taxon>
        <taxon>Burkholderiales</taxon>
        <taxon>Xylophilus</taxon>
    </lineage>
</organism>
<dbReference type="PANTHER" id="PTHR35563:SF2">
    <property type="entry name" value="BARREL METAL-DEPENDENT HYDROLASE, PUTATIVE (AFU_ORTHOLOGUE AFUA_1G16240)-RELATED"/>
    <property type="match status" value="1"/>
</dbReference>
<dbReference type="Gene3D" id="3.20.20.140">
    <property type="entry name" value="Metal-dependent hydrolases"/>
    <property type="match status" value="1"/>
</dbReference>
<proteinExistence type="predicted"/>
<dbReference type="InterPro" id="IPR006680">
    <property type="entry name" value="Amidohydro-rel"/>
</dbReference>